<feature type="region of interest" description="Disordered" evidence="7">
    <location>
        <begin position="1"/>
        <end position="30"/>
    </location>
</feature>
<dbReference type="SUPFAM" id="SSF54373">
    <property type="entry name" value="FAD-linked reductases, C-terminal domain"/>
    <property type="match status" value="1"/>
</dbReference>
<feature type="domain" description="Glucose-methanol-choline oxidoreductase N-terminal" evidence="9">
    <location>
        <begin position="280"/>
        <end position="294"/>
    </location>
</feature>
<evidence type="ECO:0000256" key="1">
    <source>
        <dbReference type="ARBA" id="ARBA00001974"/>
    </source>
</evidence>
<evidence type="ECO:0000256" key="7">
    <source>
        <dbReference type="SAM" id="MobiDB-lite"/>
    </source>
</evidence>
<proteinExistence type="inferred from homology"/>
<dbReference type="PROSITE" id="PS00623">
    <property type="entry name" value="GMC_OXRED_1"/>
    <property type="match status" value="1"/>
</dbReference>
<dbReference type="InterPro" id="IPR000172">
    <property type="entry name" value="GMC_OxRdtase_N"/>
</dbReference>
<evidence type="ECO:0000259" key="9">
    <source>
        <dbReference type="PROSITE" id="PS00624"/>
    </source>
</evidence>
<comment type="cofactor">
    <cofactor evidence="1 5">
        <name>FAD</name>
        <dbReference type="ChEBI" id="CHEBI:57692"/>
    </cofactor>
</comment>
<feature type="domain" description="Glucose-methanol-choline oxidoreductase N-terminal" evidence="8">
    <location>
        <begin position="111"/>
        <end position="134"/>
    </location>
</feature>
<dbReference type="GO" id="GO:0050660">
    <property type="term" value="F:flavin adenine dinucleotide binding"/>
    <property type="evidence" value="ECO:0007669"/>
    <property type="project" value="InterPro"/>
</dbReference>
<name>G8HX52_9ACTN</name>
<evidence type="ECO:0000313" key="10">
    <source>
        <dbReference type="EMBL" id="AET51867.1"/>
    </source>
</evidence>
<dbReference type="AlphaFoldDB" id="G8HX52"/>
<dbReference type="Gene3D" id="3.30.410.40">
    <property type="match status" value="1"/>
</dbReference>
<protein>
    <submittedName>
        <fullName evidence="10">Oxidoreductase</fullName>
    </submittedName>
</protein>
<dbReference type="PIRSF" id="PIRSF000137">
    <property type="entry name" value="Alcohol_oxidase"/>
    <property type="match status" value="1"/>
</dbReference>
<dbReference type="PANTHER" id="PTHR11552">
    <property type="entry name" value="GLUCOSE-METHANOL-CHOLINE GMC OXIDOREDUCTASE"/>
    <property type="match status" value="1"/>
</dbReference>
<dbReference type="InterPro" id="IPR007867">
    <property type="entry name" value="GMC_OxRtase_C"/>
</dbReference>
<dbReference type="InterPro" id="IPR012132">
    <property type="entry name" value="GMC_OxRdtase"/>
</dbReference>
<dbReference type="SUPFAM" id="SSF51905">
    <property type="entry name" value="FAD/NAD(P)-binding domain"/>
    <property type="match status" value="1"/>
</dbReference>
<dbReference type="Pfam" id="PF00732">
    <property type="entry name" value="GMC_oxred_N"/>
    <property type="match status" value="1"/>
</dbReference>
<accession>G8HX52</accession>
<reference evidence="10" key="1">
    <citation type="journal article" date="2011" name="Antimicrob. Agents Chemother.">
        <title>Discovery and Engineered Overproduction of Antimicrobial Nucleoside Antibiotic A201A from Deep Sea Marine Actinomycete Marinactinospora thermotolerans SCSIO 00652.</title>
        <authorList>
            <person name="Zhu Q."/>
            <person name="Li J."/>
            <person name="Ma J."/>
            <person name="Luo M."/>
            <person name="Wang B."/>
            <person name="Huang H."/>
            <person name="Tian X."/>
            <person name="Li W."/>
            <person name="Zhang S."/>
            <person name="Zhang C."/>
            <person name="Ju J."/>
        </authorList>
    </citation>
    <scope>NUCLEOTIDE SEQUENCE</scope>
    <source>
        <strain evidence="10">SCSIO 00652</strain>
    </source>
</reference>
<evidence type="ECO:0000256" key="4">
    <source>
        <dbReference type="ARBA" id="ARBA00022827"/>
    </source>
</evidence>
<feature type="binding site" evidence="5">
    <location>
        <position position="117"/>
    </location>
    <ligand>
        <name>FAD</name>
        <dbReference type="ChEBI" id="CHEBI:57692"/>
    </ligand>
</feature>
<feature type="binding site" evidence="5">
    <location>
        <begin position="463"/>
        <end position="464"/>
    </location>
    <ligand>
        <name>FAD</name>
        <dbReference type="ChEBI" id="CHEBI:57692"/>
    </ligand>
</feature>
<keyword evidence="3 6" id="KW-0285">Flavoprotein</keyword>
<keyword evidence="4 5" id="KW-0274">FAD</keyword>
<evidence type="ECO:0000256" key="5">
    <source>
        <dbReference type="PIRSR" id="PIRSR000137-2"/>
    </source>
</evidence>
<comment type="similarity">
    <text evidence="2 6">Belongs to the GMC oxidoreductase family.</text>
</comment>
<feature type="compositionally biased region" description="Basic and acidic residues" evidence="7">
    <location>
        <begin position="13"/>
        <end position="28"/>
    </location>
</feature>
<dbReference type="EMBL" id="JN651966">
    <property type="protein sequence ID" value="AET51867.1"/>
    <property type="molecule type" value="Genomic_DNA"/>
</dbReference>
<dbReference type="InterPro" id="IPR036188">
    <property type="entry name" value="FAD/NAD-bd_sf"/>
</dbReference>
<evidence type="ECO:0000256" key="2">
    <source>
        <dbReference type="ARBA" id="ARBA00010790"/>
    </source>
</evidence>
<dbReference type="PROSITE" id="PS00624">
    <property type="entry name" value="GMC_OXRED_2"/>
    <property type="match status" value="1"/>
</dbReference>
<dbReference type="PANTHER" id="PTHR11552:SF147">
    <property type="entry name" value="CHOLINE DEHYDROGENASE, MITOCHONDRIAL"/>
    <property type="match status" value="1"/>
</dbReference>
<dbReference type="Gene3D" id="3.50.50.60">
    <property type="entry name" value="FAD/NAD(P)-binding domain"/>
    <property type="match status" value="1"/>
</dbReference>
<evidence type="ECO:0000256" key="3">
    <source>
        <dbReference type="ARBA" id="ARBA00022630"/>
    </source>
</evidence>
<dbReference type="GO" id="GO:0016614">
    <property type="term" value="F:oxidoreductase activity, acting on CH-OH group of donors"/>
    <property type="evidence" value="ECO:0007669"/>
    <property type="project" value="InterPro"/>
</dbReference>
<sequence>MAGRDLILPIRESASDRKPPSGTKEERAMSLPSAADTVVVGAGSAGCVVANRLSADPARGVLLLEAGDDTPLPPALRSLDFRAAVRDVSRHWPGLRARRGSAQRPRLLLQGRGVGGTSAINGLIAMWPMPEDFDEWAALGCDGWTHRDVSPSLSRISRDLDSKAGAGPMPVRRPPRPTWGSLDLALAEWAGDRGFPAAEDHNAPGSTGLSPYAFSARDGGRVSAADAFLAPILDRPNLTVLARTVAERLIVRGGRVTGVCCRTPDGEVVIEAGEVVVTAGAVGSPALLLRSGIGPAHRLERVGVAPVADLPGVGQGLQDHPALTLPIRLAAPGAAPPRPTNCCLRFASGESDGEANELMLNALNEVGPGVGAVVLALFRPEARGRVEVTGAGLDDDLVVDLGLLGTERDLRRMRAGVARLADLARHPAFERVGSPVGADLLRGLARRPEELDSWMAARCHEAWHLVGSCRMGDPADPATVVDPRGRVKGVAGLRVADASVIPRVPRSNTNLVTMAVADHMTHPSRPGRE</sequence>
<dbReference type="Pfam" id="PF05199">
    <property type="entry name" value="GMC_oxred_C"/>
    <property type="match status" value="1"/>
</dbReference>
<evidence type="ECO:0000259" key="8">
    <source>
        <dbReference type="PROSITE" id="PS00623"/>
    </source>
</evidence>
<evidence type="ECO:0000256" key="6">
    <source>
        <dbReference type="RuleBase" id="RU003968"/>
    </source>
</evidence>
<organism evidence="10">
    <name type="scientific">Marinactinospora thermotolerans</name>
    <dbReference type="NCBI Taxonomy" id="531310"/>
    <lineage>
        <taxon>Bacteria</taxon>
        <taxon>Bacillati</taxon>
        <taxon>Actinomycetota</taxon>
        <taxon>Actinomycetes</taxon>
        <taxon>Streptosporangiales</taxon>
        <taxon>Nocardiopsidaceae</taxon>
        <taxon>Marinactinospora</taxon>
    </lineage>
</organism>